<evidence type="ECO:0008006" key="10">
    <source>
        <dbReference type="Google" id="ProtNLM"/>
    </source>
</evidence>
<name>A0A672SYW3_SINGR</name>
<dbReference type="InterPro" id="IPR001452">
    <property type="entry name" value="SH3_domain"/>
</dbReference>
<dbReference type="SUPFAM" id="SSF50044">
    <property type="entry name" value="SH3-domain"/>
    <property type="match status" value="1"/>
</dbReference>
<dbReference type="Ensembl" id="ENSSGRT00000113053.1">
    <property type="protein sequence ID" value="ENSSGRP00000106379.1"/>
    <property type="gene ID" value="ENSSGRG00000052580.1"/>
</dbReference>
<gene>
    <name evidence="8" type="primary">arhgap33</name>
</gene>
<dbReference type="GO" id="GO:0005096">
    <property type="term" value="F:GTPase activator activity"/>
    <property type="evidence" value="ECO:0007669"/>
    <property type="project" value="UniProtKB-KW"/>
</dbReference>
<dbReference type="Gene3D" id="3.30.1520.10">
    <property type="entry name" value="Phox-like domain"/>
    <property type="match status" value="1"/>
</dbReference>
<dbReference type="GO" id="GO:0005794">
    <property type="term" value="C:Golgi apparatus"/>
    <property type="evidence" value="ECO:0007669"/>
    <property type="project" value="TreeGrafter"/>
</dbReference>
<dbReference type="FunFam" id="1.10.555.10:FF:000002">
    <property type="entry name" value="rho GTPase-activating protein 32 isoform X1"/>
    <property type="match status" value="1"/>
</dbReference>
<dbReference type="PANTHER" id="PTHR15729:SF14">
    <property type="entry name" value="RHO GTPASE-ACTIVATING PROTEIN 33 ISOFORM X1"/>
    <property type="match status" value="1"/>
</dbReference>
<comment type="similarity">
    <text evidence="1">Belongs to the PX domain-containing GAP family.</text>
</comment>
<dbReference type="OMA" id="GHCANEA"/>
<evidence type="ECO:0000259" key="6">
    <source>
        <dbReference type="PROSITE" id="PS50002"/>
    </source>
</evidence>
<protein>
    <recommendedName>
        <fullName evidence="10">Rho GTPase activating protein 33</fullName>
    </recommendedName>
</protein>
<dbReference type="PROSITE" id="PS50238">
    <property type="entry name" value="RHOGAP"/>
    <property type="match status" value="1"/>
</dbReference>
<dbReference type="GO" id="GO:0005938">
    <property type="term" value="C:cell cortex"/>
    <property type="evidence" value="ECO:0007669"/>
    <property type="project" value="TreeGrafter"/>
</dbReference>
<dbReference type="PANTHER" id="PTHR15729">
    <property type="entry name" value="CDC42 GTPASE-ACTIVATING PROTEIN"/>
    <property type="match status" value="1"/>
</dbReference>
<evidence type="ECO:0000256" key="1">
    <source>
        <dbReference type="ARBA" id="ARBA00008795"/>
    </source>
</evidence>
<dbReference type="Gene3D" id="2.30.30.40">
    <property type="entry name" value="SH3 Domains"/>
    <property type="match status" value="1"/>
</dbReference>
<dbReference type="GO" id="GO:0001650">
    <property type="term" value="C:fibrillar center"/>
    <property type="evidence" value="ECO:0007669"/>
    <property type="project" value="TreeGrafter"/>
</dbReference>
<evidence type="ECO:0000256" key="3">
    <source>
        <dbReference type="ARBA" id="ARBA00022468"/>
    </source>
</evidence>
<dbReference type="InParanoid" id="A0A672SYW3"/>
<dbReference type="GO" id="GO:0035091">
    <property type="term" value="F:phosphatidylinositol binding"/>
    <property type="evidence" value="ECO:0007669"/>
    <property type="project" value="InterPro"/>
</dbReference>
<dbReference type="SUPFAM" id="SSF48350">
    <property type="entry name" value="GTPase activation domain, GAP"/>
    <property type="match status" value="1"/>
</dbReference>
<dbReference type="AlphaFoldDB" id="A0A672SYW3"/>
<dbReference type="SUPFAM" id="SSF64268">
    <property type="entry name" value="PX domain"/>
    <property type="match status" value="1"/>
</dbReference>
<dbReference type="SMART" id="SM00324">
    <property type="entry name" value="RhoGAP"/>
    <property type="match status" value="1"/>
</dbReference>
<dbReference type="GO" id="GO:0005654">
    <property type="term" value="C:nucleoplasm"/>
    <property type="evidence" value="ECO:0007669"/>
    <property type="project" value="TreeGrafter"/>
</dbReference>
<keyword evidence="2 4" id="KW-0728">SH3 domain</keyword>
<dbReference type="Pfam" id="PF14604">
    <property type="entry name" value="SH3_9"/>
    <property type="match status" value="1"/>
</dbReference>
<dbReference type="Gene3D" id="1.10.555.10">
    <property type="entry name" value="Rho GTPase activation protein"/>
    <property type="match status" value="1"/>
</dbReference>
<sequence>IQARSTDNLESSGEPGTRSVGTSANSKGKMSKRLSVVKGHFPKLVDCAHFHYENVDFGSIEQSDASWTSGSAKYLVFLVQVSCQGKTWMVRRSYEEFRTLDAHLHQCIYDRRYSQLLALPALCEIGERIFTPLLSEYLNRLSIIVDNKLNCGPVLSWMEIDNHGNRFLLKEEASLNVPAIAAAHVIKRYTAQANDEISIEVGDILSVIDMPPKEDTTWWRGKHGFQVGFFPSECVELINEKLPQSVSAPVSKQGAGLSRLTDWRSSLIGFLRTFMKSRPTKQKLKQRGILKERVFGCDLGEHLLNSGLDVPQVLKSCSEFIEKHGVVDGIYRHSGVSSNIQKLRHEFDSENVPDLTKDVYMQDIHCIGSLCKLYFRELPNPLLTYQLYEKFAECMGEMTEEERMVKVHDVIQQLPPPHYRTLEYLIRHLAHLATCSGETNMHIKNLAIVWAPNLLRSKEIEAAGLNGADPFKEVRIQSVVVEFLLSNVEVLFSDSFTSVGRFSAARQSLTRPKSFVSTRLLSLEEAQARTQAPLLLQGSPHHSISQFHTVLDLPADRRKRGMKVRKSAGGSWKTFFAIGKPTAAGRRKHTRITSLFQPATSHAGIRDILHISLDCN</sequence>
<dbReference type="InterPro" id="IPR051576">
    <property type="entry name" value="PX-Rho_GAP"/>
</dbReference>
<feature type="compositionally biased region" description="Polar residues" evidence="5">
    <location>
        <begin position="1"/>
        <end position="11"/>
    </location>
</feature>
<organism evidence="8 9">
    <name type="scientific">Sinocyclocheilus grahami</name>
    <name type="common">Dianchi golden-line fish</name>
    <name type="synonym">Barbus grahami</name>
    <dbReference type="NCBI Taxonomy" id="75366"/>
    <lineage>
        <taxon>Eukaryota</taxon>
        <taxon>Metazoa</taxon>
        <taxon>Chordata</taxon>
        <taxon>Craniata</taxon>
        <taxon>Vertebrata</taxon>
        <taxon>Euteleostomi</taxon>
        <taxon>Actinopterygii</taxon>
        <taxon>Neopterygii</taxon>
        <taxon>Teleostei</taxon>
        <taxon>Ostariophysi</taxon>
        <taxon>Cypriniformes</taxon>
        <taxon>Cyprinidae</taxon>
        <taxon>Cyprininae</taxon>
        <taxon>Sinocyclocheilus</taxon>
    </lineage>
</organism>
<evidence type="ECO:0000256" key="5">
    <source>
        <dbReference type="SAM" id="MobiDB-lite"/>
    </source>
</evidence>
<dbReference type="GO" id="GO:0015629">
    <property type="term" value="C:actin cytoskeleton"/>
    <property type="evidence" value="ECO:0007669"/>
    <property type="project" value="TreeGrafter"/>
</dbReference>
<feature type="region of interest" description="Disordered" evidence="5">
    <location>
        <begin position="1"/>
        <end position="27"/>
    </location>
</feature>
<dbReference type="InterPro" id="IPR000198">
    <property type="entry name" value="RhoGAP_dom"/>
</dbReference>
<dbReference type="Pfam" id="PF00620">
    <property type="entry name" value="RhoGAP"/>
    <property type="match status" value="1"/>
</dbReference>
<evidence type="ECO:0000313" key="9">
    <source>
        <dbReference type="Proteomes" id="UP000472262"/>
    </source>
</evidence>
<dbReference type="SMART" id="SM00326">
    <property type="entry name" value="SH3"/>
    <property type="match status" value="1"/>
</dbReference>
<feature type="domain" description="SH3" evidence="6">
    <location>
        <begin position="178"/>
        <end position="240"/>
    </location>
</feature>
<dbReference type="InterPro" id="IPR036028">
    <property type="entry name" value="SH3-like_dom_sf"/>
</dbReference>
<keyword evidence="9" id="KW-1185">Reference proteome</keyword>
<dbReference type="PROSITE" id="PS50002">
    <property type="entry name" value="SH3"/>
    <property type="match status" value="1"/>
</dbReference>
<proteinExistence type="inferred from homology"/>
<accession>A0A672SYW3</accession>
<dbReference type="CDD" id="cd11835">
    <property type="entry name" value="SH3_ARHGAP32_33"/>
    <property type="match status" value="1"/>
</dbReference>
<feature type="domain" description="Rho-GAP" evidence="7">
    <location>
        <begin position="297"/>
        <end position="492"/>
    </location>
</feature>
<evidence type="ECO:0000259" key="7">
    <source>
        <dbReference type="PROSITE" id="PS50238"/>
    </source>
</evidence>
<reference evidence="8" key="2">
    <citation type="submission" date="2025-09" db="UniProtKB">
        <authorList>
            <consortium name="Ensembl"/>
        </authorList>
    </citation>
    <scope>IDENTIFICATION</scope>
</reference>
<dbReference type="InterPro" id="IPR036871">
    <property type="entry name" value="PX_dom_sf"/>
</dbReference>
<evidence type="ECO:0000313" key="8">
    <source>
        <dbReference type="Ensembl" id="ENSSGRP00000106379.1"/>
    </source>
</evidence>
<keyword evidence="3" id="KW-0343">GTPase activation</keyword>
<evidence type="ECO:0000256" key="4">
    <source>
        <dbReference type="PROSITE-ProRule" id="PRU00192"/>
    </source>
</evidence>
<evidence type="ECO:0000256" key="2">
    <source>
        <dbReference type="ARBA" id="ARBA00022443"/>
    </source>
</evidence>
<dbReference type="Proteomes" id="UP000472262">
    <property type="component" value="Unassembled WGS sequence"/>
</dbReference>
<dbReference type="GO" id="GO:0007264">
    <property type="term" value="P:small GTPase-mediated signal transduction"/>
    <property type="evidence" value="ECO:0007669"/>
    <property type="project" value="TreeGrafter"/>
</dbReference>
<dbReference type="FunFam" id="2.30.30.40:FF:000030">
    <property type="entry name" value="rho GTPase-activating protein 32 isoform X2"/>
    <property type="match status" value="1"/>
</dbReference>
<dbReference type="CDD" id="cd04384">
    <property type="entry name" value="RhoGAP_CdGAP"/>
    <property type="match status" value="1"/>
</dbReference>
<dbReference type="InterPro" id="IPR008936">
    <property type="entry name" value="Rho_GTPase_activation_prot"/>
</dbReference>
<reference evidence="8" key="1">
    <citation type="submission" date="2025-08" db="UniProtKB">
        <authorList>
            <consortium name="Ensembl"/>
        </authorList>
    </citation>
    <scope>IDENTIFICATION</scope>
</reference>